<feature type="coiled-coil region" evidence="1">
    <location>
        <begin position="305"/>
        <end position="332"/>
    </location>
</feature>
<sequence length="360" mass="40145">MASRPTNPQLQSRRTTKRGAFVDAIWQCDCNPRLPADKFQVKNGGKNHGRWCMCLYLPIDPLLILVLQVYTCQKPQHKRCGFFLWSDDAKVREEAAVLTNSRSEYPPFPQTPRKANTVTAAGPPTPETNKRPIDIHGRISGPEKELATANNDESFGWSSSDDEGLLRAEQELLLDQTLFETPHKVARTTALSSPGKRTYRDMDTKSGDREQWPLSDDVFATPTTSRLSSSIGLFSPSSTPARYISQPNARESAAEPSTLAVDALKILHGVSLSSKVEKNLIDLLDKHDLRTQGIVRGRDITRLAVQAKETKIAELQARITTLEEERETNRTVISLLKQDIAASPKKGGHRNPPPFRRSEV</sequence>
<dbReference type="AlphaFoldDB" id="A0A072PUG0"/>
<dbReference type="GeneID" id="25276291"/>
<feature type="region of interest" description="Disordered" evidence="2">
    <location>
        <begin position="339"/>
        <end position="360"/>
    </location>
</feature>
<organism evidence="3 4">
    <name type="scientific">Exophiala aquamarina CBS 119918</name>
    <dbReference type="NCBI Taxonomy" id="1182545"/>
    <lineage>
        <taxon>Eukaryota</taxon>
        <taxon>Fungi</taxon>
        <taxon>Dikarya</taxon>
        <taxon>Ascomycota</taxon>
        <taxon>Pezizomycotina</taxon>
        <taxon>Eurotiomycetes</taxon>
        <taxon>Chaetothyriomycetidae</taxon>
        <taxon>Chaetothyriales</taxon>
        <taxon>Herpotrichiellaceae</taxon>
        <taxon>Exophiala</taxon>
    </lineage>
</organism>
<dbReference type="EMBL" id="AMGV01000001">
    <property type="protein sequence ID" value="KEF63367.1"/>
    <property type="molecule type" value="Genomic_DNA"/>
</dbReference>
<keyword evidence="1" id="KW-0175">Coiled coil</keyword>
<feature type="compositionally biased region" description="Basic and acidic residues" evidence="2">
    <location>
        <begin position="198"/>
        <end position="211"/>
    </location>
</feature>
<evidence type="ECO:0000256" key="2">
    <source>
        <dbReference type="SAM" id="MobiDB-lite"/>
    </source>
</evidence>
<dbReference type="STRING" id="1182545.A0A072PUG0"/>
<evidence type="ECO:0008006" key="5">
    <source>
        <dbReference type="Google" id="ProtNLM"/>
    </source>
</evidence>
<protein>
    <recommendedName>
        <fullName evidence="5">Zinc finger GRF-type domain-containing protein</fullName>
    </recommendedName>
</protein>
<dbReference type="RefSeq" id="XP_013265957.1">
    <property type="nucleotide sequence ID" value="XM_013410503.1"/>
</dbReference>
<evidence type="ECO:0000313" key="3">
    <source>
        <dbReference type="EMBL" id="KEF63367.1"/>
    </source>
</evidence>
<name>A0A072PUG0_9EURO</name>
<dbReference type="Proteomes" id="UP000027920">
    <property type="component" value="Unassembled WGS sequence"/>
</dbReference>
<proteinExistence type="predicted"/>
<feature type="region of interest" description="Disordered" evidence="2">
    <location>
        <begin position="102"/>
        <end position="135"/>
    </location>
</feature>
<accession>A0A072PUG0</accession>
<gene>
    <name evidence="3" type="ORF">A1O9_01344</name>
</gene>
<feature type="compositionally biased region" description="Pro residues" evidence="2">
    <location>
        <begin position="351"/>
        <end position="360"/>
    </location>
</feature>
<reference evidence="3 4" key="1">
    <citation type="submission" date="2013-03" db="EMBL/GenBank/DDBJ databases">
        <title>The Genome Sequence of Exophiala aquamarina CBS 119918.</title>
        <authorList>
            <consortium name="The Broad Institute Genomics Platform"/>
            <person name="Cuomo C."/>
            <person name="de Hoog S."/>
            <person name="Gorbushina A."/>
            <person name="Walker B."/>
            <person name="Young S.K."/>
            <person name="Zeng Q."/>
            <person name="Gargeya S."/>
            <person name="Fitzgerald M."/>
            <person name="Haas B."/>
            <person name="Abouelleil A."/>
            <person name="Allen A.W."/>
            <person name="Alvarado L."/>
            <person name="Arachchi H.M."/>
            <person name="Berlin A.M."/>
            <person name="Chapman S.B."/>
            <person name="Gainer-Dewar J."/>
            <person name="Goldberg J."/>
            <person name="Griggs A."/>
            <person name="Gujja S."/>
            <person name="Hansen M."/>
            <person name="Howarth C."/>
            <person name="Imamovic A."/>
            <person name="Ireland A."/>
            <person name="Larimer J."/>
            <person name="McCowan C."/>
            <person name="Murphy C."/>
            <person name="Pearson M."/>
            <person name="Poon T.W."/>
            <person name="Priest M."/>
            <person name="Roberts A."/>
            <person name="Saif S."/>
            <person name="Shea T."/>
            <person name="Sisk P."/>
            <person name="Sykes S."/>
            <person name="Wortman J."/>
            <person name="Nusbaum C."/>
            <person name="Birren B."/>
        </authorList>
    </citation>
    <scope>NUCLEOTIDE SEQUENCE [LARGE SCALE GENOMIC DNA]</scope>
    <source>
        <strain evidence="3 4">CBS 119918</strain>
    </source>
</reference>
<dbReference type="OrthoDB" id="430051at2759"/>
<evidence type="ECO:0000256" key="1">
    <source>
        <dbReference type="SAM" id="Coils"/>
    </source>
</evidence>
<dbReference type="VEuPathDB" id="FungiDB:A1O9_01344"/>
<feature type="region of interest" description="Disordered" evidence="2">
    <location>
        <begin position="189"/>
        <end position="215"/>
    </location>
</feature>
<dbReference type="HOGENOM" id="CLU_037645_1_0_1"/>
<keyword evidence="4" id="KW-1185">Reference proteome</keyword>
<evidence type="ECO:0000313" key="4">
    <source>
        <dbReference type="Proteomes" id="UP000027920"/>
    </source>
</evidence>
<comment type="caution">
    <text evidence="3">The sequence shown here is derived from an EMBL/GenBank/DDBJ whole genome shotgun (WGS) entry which is preliminary data.</text>
</comment>